<dbReference type="PANTHER" id="PTHR31111:SF138">
    <property type="entry name" value="F-BOX ASSOCIATED DOMAIN-CONTAINING PROTEIN"/>
    <property type="match status" value="1"/>
</dbReference>
<reference evidence="2 3" key="1">
    <citation type="submission" date="2024-11" db="EMBL/GenBank/DDBJ databases">
        <title>A near-complete genome assembly of Cinchona calisaya.</title>
        <authorList>
            <person name="Lian D.C."/>
            <person name="Zhao X.W."/>
            <person name="Wei L."/>
        </authorList>
    </citation>
    <scope>NUCLEOTIDE SEQUENCE [LARGE SCALE GENOMIC DNA]</scope>
    <source>
        <tissue evidence="2">Nenye</tissue>
    </source>
</reference>
<dbReference type="AlphaFoldDB" id="A0ABD2Z8A2"/>
<evidence type="ECO:0000313" key="2">
    <source>
        <dbReference type="EMBL" id="KAL3515699.1"/>
    </source>
</evidence>
<organism evidence="2 3">
    <name type="scientific">Cinchona calisaya</name>
    <dbReference type="NCBI Taxonomy" id="153742"/>
    <lineage>
        <taxon>Eukaryota</taxon>
        <taxon>Viridiplantae</taxon>
        <taxon>Streptophyta</taxon>
        <taxon>Embryophyta</taxon>
        <taxon>Tracheophyta</taxon>
        <taxon>Spermatophyta</taxon>
        <taxon>Magnoliopsida</taxon>
        <taxon>eudicotyledons</taxon>
        <taxon>Gunneridae</taxon>
        <taxon>Pentapetalae</taxon>
        <taxon>asterids</taxon>
        <taxon>lamiids</taxon>
        <taxon>Gentianales</taxon>
        <taxon>Rubiaceae</taxon>
        <taxon>Cinchonoideae</taxon>
        <taxon>Cinchoneae</taxon>
        <taxon>Cinchona</taxon>
    </lineage>
</organism>
<dbReference type="EMBL" id="JBJUIK010000010">
    <property type="protein sequence ID" value="KAL3515699.1"/>
    <property type="molecule type" value="Genomic_DNA"/>
</dbReference>
<dbReference type="InterPro" id="IPR036047">
    <property type="entry name" value="F-box-like_dom_sf"/>
</dbReference>
<name>A0ABD2Z8A2_9GENT</name>
<dbReference type="CDD" id="cd22157">
    <property type="entry name" value="F-box_AtFBW1-like"/>
    <property type="match status" value="1"/>
</dbReference>
<keyword evidence="3" id="KW-1185">Reference proteome</keyword>
<dbReference type="PROSITE" id="PS50181">
    <property type="entry name" value="FBOX"/>
    <property type="match status" value="1"/>
</dbReference>
<evidence type="ECO:0000259" key="1">
    <source>
        <dbReference type="PROSITE" id="PS50181"/>
    </source>
</evidence>
<dbReference type="NCBIfam" id="TIGR01640">
    <property type="entry name" value="F_box_assoc_1"/>
    <property type="match status" value="1"/>
</dbReference>
<evidence type="ECO:0000313" key="3">
    <source>
        <dbReference type="Proteomes" id="UP001630127"/>
    </source>
</evidence>
<dbReference type="Gene3D" id="1.20.1280.50">
    <property type="match status" value="1"/>
</dbReference>
<dbReference type="InterPro" id="IPR013187">
    <property type="entry name" value="F-box-assoc_dom_typ3"/>
</dbReference>
<dbReference type="PANTHER" id="PTHR31111">
    <property type="entry name" value="BNAA05G37150D PROTEIN-RELATED"/>
    <property type="match status" value="1"/>
</dbReference>
<accession>A0ABD2Z8A2</accession>
<dbReference type="InterPro" id="IPR017451">
    <property type="entry name" value="F-box-assoc_interact_dom"/>
</dbReference>
<sequence length="407" mass="46608">MVTTSKRGRKGRSRGLPNNSNRRVFPDELLWEILLRLPIKSLMKFKCVSKLWRSIILNPLFANAYRCGFRGILVCDPFDTPRLSPAKNFFYISFDGLISHHVTVEHGRRMGSTDVVNGLVCFFYANYSCLYNIATRQSMDLPLSVYEGASAGYHLGFDPVNKLYKLLKTCAIYDKYLDGGELDGEIDCVNMVTNLNCEILTIGVDKSWRSIDPPPWEIIHRSLCINGALYWAVSREKPDGFSDHLIAFHLSEEKFQFGIPKPDEPNGERRHYRMPQFAPKLALFTSSAEIRNGTTYIDSWIICNSDGDGDWEADHNFDIPASNYDHYNFIPGGVLPDGKVVIWDTYGTMSGMDFLIPFYLYDPVEKKLTKMVIRKCRSKSSSKIFRQHYITGFLSYHEENIISLYAI</sequence>
<protein>
    <recommendedName>
        <fullName evidence="1">F-box domain-containing protein</fullName>
    </recommendedName>
</protein>
<dbReference type="Pfam" id="PF00646">
    <property type="entry name" value="F-box"/>
    <property type="match status" value="1"/>
</dbReference>
<proteinExistence type="predicted"/>
<dbReference type="Proteomes" id="UP001630127">
    <property type="component" value="Unassembled WGS sequence"/>
</dbReference>
<dbReference type="Pfam" id="PF08268">
    <property type="entry name" value="FBA_3"/>
    <property type="match status" value="1"/>
</dbReference>
<dbReference type="InterPro" id="IPR001810">
    <property type="entry name" value="F-box_dom"/>
</dbReference>
<feature type="domain" description="F-box" evidence="1">
    <location>
        <begin position="19"/>
        <end position="64"/>
    </location>
</feature>
<dbReference type="SUPFAM" id="SSF81383">
    <property type="entry name" value="F-box domain"/>
    <property type="match status" value="1"/>
</dbReference>
<dbReference type="SMART" id="SM00256">
    <property type="entry name" value="FBOX"/>
    <property type="match status" value="1"/>
</dbReference>
<gene>
    <name evidence="2" type="ORF">ACH5RR_022601</name>
</gene>
<comment type="caution">
    <text evidence="2">The sequence shown here is derived from an EMBL/GenBank/DDBJ whole genome shotgun (WGS) entry which is preliminary data.</text>
</comment>